<dbReference type="OMA" id="YKACRRQ"/>
<dbReference type="GO" id="GO:0031965">
    <property type="term" value="C:nuclear membrane"/>
    <property type="evidence" value="ECO:0007669"/>
    <property type="project" value="UniProtKB-SubCell"/>
</dbReference>
<dbReference type="PANTHER" id="PTHR31395">
    <property type="entry name" value="SHISA"/>
    <property type="match status" value="1"/>
</dbReference>
<comment type="similarity">
    <text evidence="10">Belongs to the shisa family.</text>
</comment>
<accession>A0A9F2RBV6</accession>
<feature type="domain" description="Shisa N-terminal" evidence="14">
    <location>
        <begin position="3"/>
        <end position="48"/>
    </location>
</feature>
<keyword evidence="3 13" id="KW-0812">Transmembrane</keyword>
<keyword evidence="15" id="KW-1185">Reference proteome</keyword>
<evidence type="ECO:0000256" key="8">
    <source>
        <dbReference type="ARBA" id="ARBA00023242"/>
    </source>
</evidence>
<keyword evidence="4" id="KW-0053">Apoptosis</keyword>
<dbReference type="GeneID" id="103063304"/>
<evidence type="ECO:0000256" key="3">
    <source>
        <dbReference type="ARBA" id="ARBA00022692"/>
    </source>
</evidence>
<evidence type="ECO:0000256" key="7">
    <source>
        <dbReference type="ARBA" id="ARBA00023136"/>
    </source>
</evidence>
<evidence type="ECO:0000259" key="14">
    <source>
        <dbReference type="Pfam" id="PF13908"/>
    </source>
</evidence>
<feature type="transmembrane region" description="Helical" evidence="13">
    <location>
        <begin position="80"/>
        <end position="107"/>
    </location>
</feature>
<name>A0A9F2RBV6_PYTBI</name>
<dbReference type="GO" id="GO:0006915">
    <property type="term" value="P:apoptotic process"/>
    <property type="evidence" value="ECO:0007669"/>
    <property type="project" value="UniProtKB-KW"/>
</dbReference>
<evidence type="ECO:0000256" key="4">
    <source>
        <dbReference type="ARBA" id="ARBA00022703"/>
    </source>
</evidence>
<evidence type="ECO:0000256" key="2">
    <source>
        <dbReference type="ARBA" id="ARBA00004126"/>
    </source>
</evidence>
<evidence type="ECO:0000256" key="9">
    <source>
        <dbReference type="ARBA" id="ARBA00037507"/>
    </source>
</evidence>
<evidence type="ECO:0000256" key="5">
    <source>
        <dbReference type="ARBA" id="ARBA00022824"/>
    </source>
</evidence>
<evidence type="ECO:0000313" key="15">
    <source>
        <dbReference type="Proteomes" id="UP000695026"/>
    </source>
</evidence>
<keyword evidence="7 13" id="KW-0472">Membrane</keyword>
<dbReference type="Proteomes" id="UP000695026">
    <property type="component" value="Unplaced"/>
</dbReference>
<organism evidence="15 16">
    <name type="scientific">Python bivittatus</name>
    <name type="common">Burmese python</name>
    <name type="synonym">Python molurus bivittatus</name>
    <dbReference type="NCBI Taxonomy" id="176946"/>
    <lineage>
        <taxon>Eukaryota</taxon>
        <taxon>Metazoa</taxon>
        <taxon>Chordata</taxon>
        <taxon>Craniata</taxon>
        <taxon>Vertebrata</taxon>
        <taxon>Euteleostomi</taxon>
        <taxon>Lepidosauria</taxon>
        <taxon>Squamata</taxon>
        <taxon>Bifurcata</taxon>
        <taxon>Unidentata</taxon>
        <taxon>Episquamata</taxon>
        <taxon>Toxicofera</taxon>
        <taxon>Serpentes</taxon>
        <taxon>Henophidia</taxon>
        <taxon>Pythonidae</taxon>
        <taxon>Python</taxon>
    </lineage>
</organism>
<keyword evidence="6 13" id="KW-1133">Transmembrane helix</keyword>
<comment type="function">
    <text evidence="9">Can induce apoptosis in a caspase-dependent manner and plays a role in p53/TP53-dependent apoptosis.</text>
</comment>
<evidence type="ECO:0000256" key="13">
    <source>
        <dbReference type="SAM" id="Phobius"/>
    </source>
</evidence>
<dbReference type="PANTHER" id="PTHR31395:SF14">
    <property type="entry name" value="PROTEIN SHISA-5"/>
    <property type="match status" value="1"/>
</dbReference>
<evidence type="ECO:0000256" key="1">
    <source>
        <dbReference type="ARBA" id="ARBA00004115"/>
    </source>
</evidence>
<gene>
    <name evidence="16" type="primary">SHISA5</name>
</gene>
<dbReference type="GO" id="GO:0005789">
    <property type="term" value="C:endoplasmic reticulum membrane"/>
    <property type="evidence" value="ECO:0007669"/>
    <property type="project" value="UniProtKB-SubCell"/>
</dbReference>
<dbReference type="RefSeq" id="XP_007443228.1">
    <property type="nucleotide sequence ID" value="XM_007443166.3"/>
</dbReference>
<dbReference type="AlphaFoldDB" id="A0A9F2RBV6"/>
<feature type="non-terminal residue" evidence="16">
    <location>
        <position position="1"/>
    </location>
</feature>
<dbReference type="Pfam" id="PF13908">
    <property type="entry name" value="Shisa_N"/>
    <property type="match status" value="1"/>
</dbReference>
<dbReference type="InterPro" id="IPR026910">
    <property type="entry name" value="Shisa"/>
</dbReference>
<evidence type="ECO:0000256" key="6">
    <source>
        <dbReference type="ARBA" id="ARBA00022989"/>
    </source>
</evidence>
<protein>
    <recommendedName>
        <fullName evidence="11">Protein shisa-5</fullName>
    </recommendedName>
    <alternativeName>
        <fullName evidence="12">Scotin</fullName>
    </alternativeName>
</protein>
<evidence type="ECO:0000256" key="12">
    <source>
        <dbReference type="ARBA" id="ARBA00041983"/>
    </source>
</evidence>
<keyword evidence="5" id="KW-0256">Endoplasmic reticulum</keyword>
<reference evidence="16" key="1">
    <citation type="submission" date="2025-08" db="UniProtKB">
        <authorList>
            <consortium name="RefSeq"/>
        </authorList>
    </citation>
    <scope>IDENTIFICATION</scope>
    <source>
        <tissue evidence="16">Liver</tissue>
    </source>
</reference>
<dbReference type="InterPro" id="IPR053891">
    <property type="entry name" value="Shisa_N"/>
</dbReference>
<keyword evidence="8" id="KW-0539">Nucleus</keyword>
<evidence type="ECO:0000256" key="11">
    <source>
        <dbReference type="ARBA" id="ARBA00040441"/>
    </source>
</evidence>
<evidence type="ECO:0000313" key="16">
    <source>
        <dbReference type="RefSeq" id="XP_007443228.1"/>
    </source>
</evidence>
<dbReference type="OrthoDB" id="9949323at2759"/>
<sequence>ASENCEAYEDSDGDLHSQKTCIQFCCGTCTNRYCCLDPLKRNNQFLCSWPKLGSVFPSFKPEAFKIDLDDSYPPGPSGTVIAIGVSIFILFVVAIILCFTCSCCCLYKACRRRPQPVVTTATTVVQMPYPQQPGTPAVYPGGAYQGYNPLPVQPQPRMPVAPYPTQHPPPYPMQPAGPPPYHETVAAGAGAPVVQPPYNPAYMDPPKHSY</sequence>
<dbReference type="KEGG" id="pbi:103063304"/>
<evidence type="ECO:0000256" key="10">
    <source>
        <dbReference type="ARBA" id="ARBA00038108"/>
    </source>
</evidence>
<proteinExistence type="inferred from homology"/>
<comment type="subcellular location">
    <subcellularLocation>
        <location evidence="1">Endoplasmic reticulum membrane</location>
        <topology evidence="1">Single-pass type I membrane protein</topology>
    </subcellularLocation>
    <subcellularLocation>
        <location evidence="2">Nucleus membrane</location>
    </subcellularLocation>
</comment>
<dbReference type="CTD" id="51246"/>